<sequence>MQSTQFATIFLMLTLGLPNLAFAKDSVHPTIIFLSATIVFLMILTVYIVYKIRHSVRNHLDKPLD</sequence>
<proteinExistence type="predicted"/>
<dbReference type="RefSeq" id="WP_004813413.1">
    <property type="nucleotide sequence ID" value="NZ_BAABSB010000046.1"/>
</dbReference>
<dbReference type="GeneID" id="58164275"/>
<accession>A0A1P8PGX5</accession>
<protein>
    <submittedName>
        <fullName evidence="1">Uncharacterized protein</fullName>
    </submittedName>
</protein>
<dbReference type="Proteomes" id="UP000503505">
    <property type="component" value="Chromosome"/>
</dbReference>
<organism evidence="1 2">
    <name type="scientific">Acinetobacter schindleri</name>
    <dbReference type="NCBI Taxonomy" id="108981"/>
    <lineage>
        <taxon>Bacteria</taxon>
        <taxon>Pseudomonadati</taxon>
        <taxon>Pseudomonadota</taxon>
        <taxon>Gammaproteobacteria</taxon>
        <taxon>Moraxellales</taxon>
        <taxon>Moraxellaceae</taxon>
        <taxon>Acinetobacter</taxon>
    </lineage>
</organism>
<dbReference type="KEGG" id="asj:AsACE_CH00325"/>
<gene>
    <name evidence="1" type="ORF">FSC10_13385</name>
</gene>
<dbReference type="AlphaFoldDB" id="A0A1P8PGX5"/>
<dbReference type="EMBL" id="CP044463">
    <property type="protein sequence ID" value="QIC68290.1"/>
    <property type="molecule type" value="Genomic_DNA"/>
</dbReference>
<reference evidence="1 2" key="1">
    <citation type="submission" date="2019-09" db="EMBL/GenBank/DDBJ databases">
        <title>Non-baumannii Acinetobacter spp. carrying blaNDM-1 isolated in China.</title>
        <authorList>
            <person name="Cui C."/>
            <person name="Chen C."/>
            <person name="Sun J."/>
            <person name="Liu Y."/>
        </authorList>
    </citation>
    <scope>NUCLEOTIDE SEQUENCE [LARGE SCALE GENOMIC DNA]</scope>
    <source>
        <strain evidence="1 2">HZE23-1</strain>
    </source>
</reference>
<evidence type="ECO:0000313" key="2">
    <source>
        <dbReference type="Proteomes" id="UP000503505"/>
    </source>
</evidence>
<evidence type="ECO:0000313" key="1">
    <source>
        <dbReference type="EMBL" id="QIC68290.1"/>
    </source>
</evidence>
<name>A0A1P8PGX5_9GAMM</name>